<dbReference type="OrthoDB" id="516299at2"/>
<evidence type="ECO:0000313" key="1">
    <source>
        <dbReference type="EMBL" id="RUT03586.1"/>
    </source>
</evidence>
<dbReference type="AlphaFoldDB" id="A0A3S1AL76"/>
<evidence type="ECO:0000313" key="2">
    <source>
        <dbReference type="Proteomes" id="UP000271624"/>
    </source>
</evidence>
<comment type="caution">
    <text evidence="1">The sequence shown here is derived from an EMBL/GenBank/DDBJ whole genome shotgun (WGS) entry which is preliminary data.</text>
</comment>
<dbReference type="EMBL" id="RSCL01000013">
    <property type="protein sequence ID" value="RUT03586.1"/>
    <property type="molecule type" value="Genomic_DNA"/>
</dbReference>
<sequence>MSKQLESNTYPVPDYGPLPEDATKLQQFQHAVLQEFMKALDNSQMDEILKSYGLTAEKVIRFDAVIDLNKIQRMGVALSDQEMQQSLEQIPGEELKLLSCCWCGRCCPC</sequence>
<name>A0A3S1AL76_9CYAN</name>
<dbReference type="RefSeq" id="WP_127083531.1">
    <property type="nucleotide sequence ID" value="NZ_RSCL01000013.1"/>
</dbReference>
<reference evidence="1" key="1">
    <citation type="submission" date="2018-12" db="EMBL/GenBank/DDBJ databases">
        <authorList>
            <person name="Will S."/>
            <person name="Neumann-Schaal M."/>
            <person name="Henke P."/>
        </authorList>
    </citation>
    <scope>NUCLEOTIDE SEQUENCE</scope>
    <source>
        <strain evidence="1">PCC 7102</strain>
    </source>
</reference>
<reference evidence="1" key="2">
    <citation type="journal article" date="2019" name="Genome Biol. Evol.">
        <title>Day and night: Metabolic profiles and evolutionary relationships of six axenic non-marine cyanobacteria.</title>
        <authorList>
            <person name="Will S.E."/>
            <person name="Henke P."/>
            <person name="Boedeker C."/>
            <person name="Huang S."/>
            <person name="Brinkmann H."/>
            <person name="Rohde M."/>
            <person name="Jarek M."/>
            <person name="Friedl T."/>
            <person name="Seufert S."/>
            <person name="Schumacher M."/>
            <person name="Overmann J."/>
            <person name="Neumann-Schaal M."/>
            <person name="Petersen J."/>
        </authorList>
    </citation>
    <scope>NUCLEOTIDE SEQUENCE [LARGE SCALE GENOMIC DNA]</scope>
    <source>
        <strain evidence="1">PCC 7102</strain>
    </source>
</reference>
<gene>
    <name evidence="1" type="ORF">DSM106972_052250</name>
</gene>
<protein>
    <submittedName>
        <fullName evidence="1">Uncharacterized protein</fullName>
    </submittedName>
</protein>
<dbReference type="Proteomes" id="UP000271624">
    <property type="component" value="Unassembled WGS sequence"/>
</dbReference>
<accession>A0A3S1AL76</accession>
<proteinExistence type="predicted"/>
<organism evidence="1 2">
    <name type="scientific">Dulcicalothrix desertica PCC 7102</name>
    <dbReference type="NCBI Taxonomy" id="232991"/>
    <lineage>
        <taxon>Bacteria</taxon>
        <taxon>Bacillati</taxon>
        <taxon>Cyanobacteriota</taxon>
        <taxon>Cyanophyceae</taxon>
        <taxon>Nostocales</taxon>
        <taxon>Calotrichaceae</taxon>
        <taxon>Dulcicalothrix</taxon>
    </lineage>
</organism>
<keyword evidence="2" id="KW-1185">Reference proteome</keyword>